<keyword evidence="3" id="KW-0846">Cobalamin</keyword>
<evidence type="ECO:0000256" key="3">
    <source>
        <dbReference type="ARBA" id="ARBA00022628"/>
    </source>
</evidence>
<dbReference type="PANTHER" id="PTHR48101:SF4">
    <property type="entry name" value="METHYLMALONYL-COA MUTASE, MITOCHONDRIAL"/>
    <property type="match status" value="1"/>
</dbReference>
<evidence type="ECO:0000313" key="9">
    <source>
        <dbReference type="Proteomes" id="UP000518300"/>
    </source>
</evidence>
<keyword evidence="4" id="KW-0413">Isomerase</keyword>
<dbReference type="CDD" id="cd03677">
    <property type="entry name" value="MM_CoA_mutase_beta"/>
    <property type="match status" value="1"/>
</dbReference>
<dbReference type="EMBL" id="JABBJJ010000005">
    <property type="protein sequence ID" value="NMO13623.1"/>
    <property type="molecule type" value="Genomic_DNA"/>
</dbReference>
<comment type="similarity">
    <text evidence="2">Belongs to the methylmalonyl-CoA mutase family.</text>
</comment>
<organism evidence="8 9">
    <name type="scientific">Pyxidicoccus fallax</name>
    <dbReference type="NCBI Taxonomy" id="394095"/>
    <lineage>
        <taxon>Bacteria</taxon>
        <taxon>Pseudomonadati</taxon>
        <taxon>Myxococcota</taxon>
        <taxon>Myxococcia</taxon>
        <taxon>Myxococcales</taxon>
        <taxon>Cystobacterineae</taxon>
        <taxon>Myxococcaceae</taxon>
        <taxon>Pyxidicoccus</taxon>
    </lineage>
</organism>
<sequence length="627" mass="66411">MSREPLPIAAEFPPPSLDAWRKLVEKDLKGKPFSSLQSPLEGGLSLKPLYTSEDVPSPVEPPGVAPYVRGTQPLGHTEGGWTVCQEYAGPDVDSTAESLRTDLERGAMGVWLLLDAPYGVDVKDAATLKRLLAHVPLERTPVHLEPARDVLAPASLLLQVADGLGIQRAALKGSLGIDPIGALARSGATKADVAATLREAAPLVTSLLKEAPGLRALLVSSRAWADAGATPVQELAWAIATGVEYLRELERAGVSPNDAARSVQFALSVGAHFFPEIARLRAARLLWAKVVAASGGSPEAQAMTLHARTASATKTKHDPWVNILRATSESFAAVVAGADSVSTTPFDEPLGTPDEQGRRLARNTQLILRDESSLNRVADPAGGSYYLEELTTEVARAAWAELQRIESLGGMSKALTQGDVARAIAESVAARDKAVRTRRLPIVGVSEFPHLGEAPVRREPHPTPVSTTEGGSLPLRPVRLAEAFESLRDASDRHLATLGVRPRAFMVSLGTVAEHTTRSTWIVNALSVGGIEADEHRDLKDAAQVAESFAKTGSPVAVISGPDAMYPEQVPALTQALKARGARFVAVAGRPGDHEAAFRAAGVDLFIYAGADLVQLLKTLHQQLGVA</sequence>
<dbReference type="AlphaFoldDB" id="A0A848LAA8"/>
<dbReference type="SUPFAM" id="SSF51703">
    <property type="entry name" value="Cobalamin (vitamin B12)-dependent enzymes"/>
    <property type="match status" value="1"/>
</dbReference>
<dbReference type="RefSeq" id="WP_169342904.1">
    <property type="nucleotide sequence ID" value="NZ_JABBJJ010000005.1"/>
</dbReference>
<comment type="cofactor">
    <cofactor evidence="1">
        <name>adenosylcob(III)alamin</name>
        <dbReference type="ChEBI" id="CHEBI:18408"/>
    </cofactor>
</comment>
<dbReference type="Gene3D" id="3.40.50.280">
    <property type="entry name" value="Cobalamin-binding domain"/>
    <property type="match status" value="1"/>
</dbReference>
<dbReference type="InterPro" id="IPR016176">
    <property type="entry name" value="Cbl-dep_enz_cat"/>
</dbReference>
<feature type="region of interest" description="Disordered" evidence="6">
    <location>
        <begin position="453"/>
        <end position="472"/>
    </location>
</feature>
<gene>
    <name evidence="8" type="ORF">HG543_01925</name>
</gene>
<dbReference type="GO" id="GO:0046872">
    <property type="term" value="F:metal ion binding"/>
    <property type="evidence" value="ECO:0007669"/>
    <property type="project" value="InterPro"/>
</dbReference>
<dbReference type="GO" id="GO:0031419">
    <property type="term" value="F:cobalamin binding"/>
    <property type="evidence" value="ECO:0007669"/>
    <property type="project" value="UniProtKB-KW"/>
</dbReference>
<evidence type="ECO:0000313" key="8">
    <source>
        <dbReference type="EMBL" id="NMO13623.1"/>
    </source>
</evidence>
<dbReference type="GO" id="GO:0005737">
    <property type="term" value="C:cytoplasm"/>
    <property type="evidence" value="ECO:0007669"/>
    <property type="project" value="TreeGrafter"/>
</dbReference>
<dbReference type="InterPro" id="IPR036724">
    <property type="entry name" value="Cobalamin-bd_sf"/>
</dbReference>
<proteinExistence type="inferred from homology"/>
<dbReference type="PANTHER" id="PTHR48101">
    <property type="entry name" value="METHYLMALONYL-COA MUTASE, MITOCHONDRIAL-RELATED"/>
    <property type="match status" value="1"/>
</dbReference>
<evidence type="ECO:0000256" key="6">
    <source>
        <dbReference type="SAM" id="MobiDB-lite"/>
    </source>
</evidence>
<evidence type="ECO:0000259" key="7">
    <source>
        <dbReference type="Pfam" id="PF01642"/>
    </source>
</evidence>
<keyword evidence="9" id="KW-1185">Reference proteome</keyword>
<dbReference type="SUPFAM" id="SSF52242">
    <property type="entry name" value="Cobalamin (vitamin B12)-binding domain"/>
    <property type="match status" value="1"/>
</dbReference>
<comment type="caution">
    <text evidence="8">The sequence shown here is derived from an EMBL/GenBank/DDBJ whole genome shotgun (WGS) entry which is preliminary data.</text>
</comment>
<dbReference type="Gene3D" id="3.20.20.240">
    <property type="entry name" value="Methylmalonyl-CoA mutase"/>
    <property type="match status" value="1"/>
</dbReference>
<dbReference type="GO" id="GO:0004494">
    <property type="term" value="F:methylmalonyl-CoA mutase activity"/>
    <property type="evidence" value="ECO:0007669"/>
    <property type="project" value="UniProtKB-EC"/>
</dbReference>
<protein>
    <submittedName>
        <fullName evidence="8">Methylmalonyl-CoA mutase</fullName>
    </submittedName>
</protein>
<name>A0A848LAA8_9BACT</name>
<evidence type="ECO:0000256" key="5">
    <source>
        <dbReference type="ARBA" id="ARBA00023285"/>
    </source>
</evidence>
<reference evidence="8 9" key="1">
    <citation type="submission" date="2020-04" db="EMBL/GenBank/DDBJ databases">
        <title>Draft genome of Pyxidicoccus fallax type strain.</title>
        <authorList>
            <person name="Whitworth D.E."/>
        </authorList>
    </citation>
    <scope>NUCLEOTIDE SEQUENCE [LARGE SCALE GENOMIC DNA]</scope>
    <source>
        <strain evidence="8 9">DSM 14698</strain>
    </source>
</reference>
<feature type="domain" description="Methylmalonyl-CoA mutase alpha/beta chain catalytic" evidence="7">
    <location>
        <begin position="43"/>
        <end position="449"/>
    </location>
</feature>
<evidence type="ECO:0000256" key="4">
    <source>
        <dbReference type="ARBA" id="ARBA00023235"/>
    </source>
</evidence>
<dbReference type="Pfam" id="PF01642">
    <property type="entry name" value="MM_CoA_mutase"/>
    <property type="match status" value="1"/>
</dbReference>
<dbReference type="GO" id="GO:0019678">
    <property type="term" value="P:propionate metabolic process, methylmalonyl pathway"/>
    <property type="evidence" value="ECO:0007669"/>
    <property type="project" value="TreeGrafter"/>
</dbReference>
<evidence type="ECO:0000256" key="2">
    <source>
        <dbReference type="ARBA" id="ARBA00008465"/>
    </source>
</evidence>
<accession>A0A848LAA8</accession>
<feature type="region of interest" description="Disordered" evidence="6">
    <location>
        <begin position="32"/>
        <end position="60"/>
    </location>
</feature>
<dbReference type="InterPro" id="IPR006099">
    <property type="entry name" value="MeMalonylCoA_mutase_a/b_cat"/>
</dbReference>
<dbReference type="Proteomes" id="UP000518300">
    <property type="component" value="Unassembled WGS sequence"/>
</dbReference>
<keyword evidence="5" id="KW-0170">Cobalt</keyword>
<evidence type="ECO:0000256" key="1">
    <source>
        <dbReference type="ARBA" id="ARBA00001922"/>
    </source>
</evidence>